<dbReference type="InterPro" id="IPR009100">
    <property type="entry name" value="AcylCoA_DH/oxidase_NM_dom_sf"/>
</dbReference>
<dbReference type="RefSeq" id="WP_096805647.1">
    <property type="nucleotide sequence ID" value="NZ_CP022196.1"/>
</dbReference>
<name>A0A291GBU1_9RHOB</name>
<dbReference type="EMBL" id="CP022196">
    <property type="protein sequence ID" value="ATG47665.1"/>
    <property type="molecule type" value="Genomic_DNA"/>
</dbReference>
<dbReference type="Gene3D" id="1.10.3140.10">
    <property type="entry name" value="4-hydroxybutyryl-coa dehydratase, domain 1"/>
    <property type="match status" value="1"/>
</dbReference>
<proteinExistence type="predicted"/>
<evidence type="ECO:0000259" key="5">
    <source>
        <dbReference type="Pfam" id="PF11794"/>
    </source>
</evidence>
<reference evidence="6 7" key="1">
    <citation type="submission" date="2017-06" db="EMBL/GenBank/DDBJ databases">
        <title>Celeribacter sp. TSPH2 complete genome sequence.</title>
        <authorList>
            <person name="Woo J.-H."/>
            <person name="Kim H.-S."/>
        </authorList>
    </citation>
    <scope>NUCLEOTIDE SEQUENCE [LARGE SCALE GENOMIC DNA]</scope>
    <source>
        <strain evidence="6 7">TSPH2</strain>
    </source>
</reference>
<dbReference type="InterPro" id="IPR004925">
    <property type="entry name" value="HpaB/PvcC/4-BUDH"/>
</dbReference>
<dbReference type="Proteomes" id="UP000217935">
    <property type="component" value="Chromosome"/>
</dbReference>
<evidence type="ECO:0000259" key="4">
    <source>
        <dbReference type="Pfam" id="PF03241"/>
    </source>
</evidence>
<dbReference type="PANTHER" id="PTHR36117:SF3">
    <property type="entry name" value="4-HYDROXYPHENYLACETATE 3-MONOOXYGENASE-RELATED"/>
    <property type="match status" value="1"/>
</dbReference>
<sequence>MTVQDTSTTASKPAHRLKTGAEFKASLDDGRNIWIGKRKLDKVTDEPALGAGVDLLAEMFDDQFKPEFEDATTYIDPQSGEIVSRAWQVPTTIEELADRRKMIEYTSLKTAGTFGRPPDLSPAIVAGLMAYQDVFKQKKSMIDGCNPDFAENIEAYMDFGRNTNLTASESLAGPQTDRSNPKAAEMAFLRVTKAQADGIYVSGAKTVGSIAAQANDIFFTNLGGLTTTPPEACVWGAVPINADGITMISREMVSQPGANKFDHPVSSMGEEADQFIVFDNVFVPKERIFNLGDPDGMSWYGRATVFAHWHVLTRMAVKSELFVGAGQMVLDVLGTGKIPAVQQMLGELIQYAQTLRAFVIAAEAKATQLASGVVTPDVSMLTAGRLYSIEHYPRIIHILQEMCGQGLVMRFGKDAFENPEIGHYLNDLLPGHGVSAMQKELLMNFIWDMTSGSLAGRVALFENVNSSPAPRLRARLFDEVSREAFVDQVKTIAGMDW</sequence>
<organism evidence="6 7">
    <name type="scientific">Celeribacter ethanolicus</name>
    <dbReference type="NCBI Taxonomy" id="1758178"/>
    <lineage>
        <taxon>Bacteria</taxon>
        <taxon>Pseudomonadati</taxon>
        <taxon>Pseudomonadota</taxon>
        <taxon>Alphaproteobacteria</taxon>
        <taxon>Rhodobacterales</taxon>
        <taxon>Roseobacteraceae</taxon>
        <taxon>Celeribacter</taxon>
    </lineage>
</organism>
<dbReference type="SUPFAM" id="SSF56645">
    <property type="entry name" value="Acyl-CoA dehydrogenase NM domain-like"/>
    <property type="match status" value="1"/>
</dbReference>
<dbReference type="InterPro" id="IPR046373">
    <property type="entry name" value="Acyl-CoA_Oxase/DH_mid-dom_sf"/>
</dbReference>
<dbReference type="PANTHER" id="PTHR36117">
    <property type="entry name" value="4-HYDROXYPHENYLACETATE 3-MONOOXYGENASE-RELATED"/>
    <property type="match status" value="1"/>
</dbReference>
<dbReference type="STRING" id="1758178.GCA_001550095_01283"/>
<dbReference type="GO" id="GO:0016627">
    <property type="term" value="F:oxidoreductase activity, acting on the CH-CH group of donors"/>
    <property type="evidence" value="ECO:0007669"/>
    <property type="project" value="InterPro"/>
</dbReference>
<dbReference type="GO" id="GO:0004497">
    <property type="term" value="F:monooxygenase activity"/>
    <property type="evidence" value="ECO:0007669"/>
    <property type="project" value="UniProtKB-KW"/>
</dbReference>
<accession>A0A291GBU1</accession>
<keyword evidence="3" id="KW-0560">Oxidoreductase</keyword>
<evidence type="ECO:0000256" key="3">
    <source>
        <dbReference type="ARBA" id="ARBA00023002"/>
    </source>
</evidence>
<dbReference type="Pfam" id="PF03241">
    <property type="entry name" value="HpaB"/>
    <property type="match status" value="1"/>
</dbReference>
<dbReference type="KEGG" id="ceh:CEW89_08830"/>
<evidence type="ECO:0000313" key="6">
    <source>
        <dbReference type="EMBL" id="ATG47665.1"/>
    </source>
</evidence>
<dbReference type="Gene3D" id="1.20.140.10">
    <property type="entry name" value="Butyryl-CoA Dehydrogenase, subunit A, domain 3"/>
    <property type="match status" value="1"/>
</dbReference>
<dbReference type="InterPro" id="IPR024674">
    <property type="entry name" value="HpaB/PvcC/4-BUDH_N"/>
</dbReference>
<dbReference type="SUPFAM" id="SSF47203">
    <property type="entry name" value="Acyl-CoA dehydrogenase C-terminal domain-like"/>
    <property type="match status" value="1"/>
</dbReference>
<dbReference type="AlphaFoldDB" id="A0A291GBU1"/>
<keyword evidence="2" id="KW-0274">FAD</keyword>
<keyword evidence="6" id="KW-0503">Monooxygenase</keyword>
<evidence type="ECO:0000256" key="1">
    <source>
        <dbReference type="ARBA" id="ARBA00022630"/>
    </source>
</evidence>
<dbReference type="InterPro" id="IPR036250">
    <property type="entry name" value="AcylCo_DH-like_C"/>
</dbReference>
<feature type="domain" description="HpaB/PvcC/4-BUDH C-terminal" evidence="4">
    <location>
        <begin position="303"/>
        <end position="494"/>
    </location>
</feature>
<keyword evidence="7" id="KW-1185">Reference proteome</keyword>
<evidence type="ECO:0000313" key="7">
    <source>
        <dbReference type="Proteomes" id="UP000217935"/>
    </source>
</evidence>
<evidence type="ECO:0000256" key="2">
    <source>
        <dbReference type="ARBA" id="ARBA00022827"/>
    </source>
</evidence>
<dbReference type="InterPro" id="IPR024719">
    <property type="entry name" value="HpaB/PvcC/4-BUDH_C"/>
</dbReference>
<dbReference type="OrthoDB" id="7233724at2"/>
<keyword evidence="1" id="KW-0285">Flavoprotein</keyword>
<gene>
    <name evidence="6" type="ORF">CEW89_08830</name>
</gene>
<dbReference type="Gene3D" id="2.40.110.10">
    <property type="entry name" value="Butyryl-CoA Dehydrogenase, subunit A, domain 2"/>
    <property type="match status" value="1"/>
</dbReference>
<dbReference type="Pfam" id="PF11794">
    <property type="entry name" value="HpaB_N"/>
    <property type="match status" value="1"/>
</dbReference>
<protein>
    <submittedName>
        <fullName evidence="6">4-hydroxyphenylacetate 3-monooxygenase</fullName>
    </submittedName>
</protein>
<feature type="domain" description="HpaB/PvcC/4-BUDH N-terminal" evidence="5">
    <location>
        <begin position="19"/>
        <end position="289"/>
    </location>
</feature>